<dbReference type="SUPFAM" id="SSF52317">
    <property type="entry name" value="Class I glutamine amidotransferase-like"/>
    <property type="match status" value="1"/>
</dbReference>
<dbReference type="HAMAP" id="MF_01615">
    <property type="entry name" value="PdxT"/>
    <property type="match status" value="1"/>
</dbReference>
<dbReference type="EC" id="3.5.1.2" evidence="10"/>
<feature type="active site" description="Charge relay system" evidence="10 11">
    <location>
        <position position="169"/>
    </location>
</feature>
<dbReference type="GO" id="GO:1903600">
    <property type="term" value="C:glutaminase complex"/>
    <property type="evidence" value="ECO:0007669"/>
    <property type="project" value="TreeGrafter"/>
</dbReference>
<dbReference type="EMBL" id="FOGW01000004">
    <property type="protein sequence ID" value="SER44908.1"/>
    <property type="molecule type" value="Genomic_DNA"/>
</dbReference>
<name>A0A1H9P9N5_9FIRM</name>
<feature type="binding site" evidence="10 12">
    <location>
        <position position="104"/>
    </location>
    <ligand>
        <name>L-glutamine</name>
        <dbReference type="ChEBI" id="CHEBI:58359"/>
    </ligand>
</feature>
<comment type="pathway">
    <text evidence="10">Cofactor biosynthesis; pyridoxal 5'-phosphate biosynthesis.</text>
</comment>
<dbReference type="GO" id="GO:0008614">
    <property type="term" value="P:pyridoxine metabolic process"/>
    <property type="evidence" value="ECO:0007669"/>
    <property type="project" value="TreeGrafter"/>
</dbReference>
<dbReference type="PIRSF" id="PIRSF005639">
    <property type="entry name" value="Glut_amidoT_SNO"/>
    <property type="match status" value="1"/>
</dbReference>
<dbReference type="FunFam" id="3.40.50.880:FF:000010">
    <property type="entry name" value="uncharacterized protein LOC100176842 isoform X2"/>
    <property type="match status" value="1"/>
</dbReference>
<evidence type="ECO:0000256" key="1">
    <source>
        <dbReference type="ARBA" id="ARBA00008345"/>
    </source>
</evidence>
<evidence type="ECO:0000256" key="3">
    <source>
        <dbReference type="ARBA" id="ARBA00022898"/>
    </source>
</evidence>
<comment type="subunit">
    <text evidence="9 10">In the presence of PdxS, forms a dodecamer of heterodimers. Only shows activity in the heterodimer.</text>
</comment>
<accession>A0A1H9P9N5</accession>
<dbReference type="Pfam" id="PF01174">
    <property type="entry name" value="SNO"/>
    <property type="match status" value="1"/>
</dbReference>
<dbReference type="Proteomes" id="UP000182471">
    <property type="component" value="Unassembled WGS sequence"/>
</dbReference>
<dbReference type="InterPro" id="IPR021196">
    <property type="entry name" value="PdxT/SNO_CS"/>
</dbReference>
<keyword evidence="2 10" id="KW-0378">Hydrolase</keyword>
<feature type="binding site" evidence="10 12">
    <location>
        <begin position="46"/>
        <end position="48"/>
    </location>
    <ligand>
        <name>L-glutamine</name>
        <dbReference type="ChEBI" id="CHEBI:58359"/>
    </ligand>
</feature>
<dbReference type="InterPro" id="IPR029062">
    <property type="entry name" value="Class_I_gatase-like"/>
</dbReference>
<dbReference type="PROSITE" id="PS51130">
    <property type="entry name" value="PDXT_SNO_2"/>
    <property type="match status" value="1"/>
</dbReference>
<comment type="function">
    <text evidence="8 10">Catalyzes the hydrolysis of glutamine to glutamate and ammonia as part of the biosynthesis of pyridoxal 5'-phosphate. The resulting ammonia molecule is channeled to the active site of PdxS.</text>
</comment>
<keyword evidence="5 10" id="KW-0456">Lyase</keyword>
<dbReference type="AlphaFoldDB" id="A0A1H9P9N5"/>
<dbReference type="EC" id="4.3.3.6" evidence="10"/>
<feature type="active site" description="Nucleophile" evidence="10 11">
    <location>
        <position position="78"/>
    </location>
</feature>
<dbReference type="CDD" id="cd01749">
    <property type="entry name" value="GATase1_PB"/>
    <property type="match status" value="1"/>
</dbReference>
<protein>
    <recommendedName>
        <fullName evidence="10">Pyridoxal 5'-phosphate synthase subunit PdxT</fullName>
        <ecNumber evidence="10">4.3.3.6</ecNumber>
    </recommendedName>
    <alternativeName>
        <fullName evidence="10">Pdx2</fullName>
    </alternativeName>
    <alternativeName>
        <fullName evidence="10">Pyridoxal 5'-phosphate synthase glutaminase subunit</fullName>
        <ecNumber evidence="10">3.5.1.2</ecNumber>
    </alternativeName>
</protein>
<dbReference type="InterPro" id="IPR002161">
    <property type="entry name" value="PdxT/SNO"/>
</dbReference>
<comment type="similarity">
    <text evidence="1 10">Belongs to the glutaminase PdxT/SNO family.</text>
</comment>
<reference evidence="14" key="1">
    <citation type="submission" date="2016-10" db="EMBL/GenBank/DDBJ databases">
        <authorList>
            <person name="Varghese N."/>
            <person name="Submissions S."/>
        </authorList>
    </citation>
    <scope>NUCLEOTIDE SEQUENCE [LARGE SCALE GENOMIC DNA]</scope>
    <source>
        <strain evidence="14">S1b</strain>
    </source>
</reference>
<organism evidence="13 14">
    <name type="scientific">Lachnobacterium bovis</name>
    <dbReference type="NCBI Taxonomy" id="140626"/>
    <lineage>
        <taxon>Bacteria</taxon>
        <taxon>Bacillati</taxon>
        <taxon>Bacillota</taxon>
        <taxon>Clostridia</taxon>
        <taxon>Lachnospirales</taxon>
        <taxon>Lachnospiraceae</taxon>
        <taxon>Lachnobacterium</taxon>
    </lineage>
</organism>
<dbReference type="PROSITE" id="PS01236">
    <property type="entry name" value="PDXT_SNO_1"/>
    <property type="match status" value="1"/>
</dbReference>
<evidence type="ECO:0000256" key="12">
    <source>
        <dbReference type="PIRSR" id="PIRSR005639-2"/>
    </source>
</evidence>
<evidence type="ECO:0000256" key="10">
    <source>
        <dbReference type="HAMAP-Rule" id="MF_01615"/>
    </source>
</evidence>
<evidence type="ECO:0000256" key="11">
    <source>
        <dbReference type="PIRSR" id="PIRSR005639-1"/>
    </source>
</evidence>
<feature type="binding site" evidence="10 12">
    <location>
        <begin position="131"/>
        <end position="132"/>
    </location>
    <ligand>
        <name>L-glutamine</name>
        <dbReference type="ChEBI" id="CHEBI:58359"/>
    </ligand>
</feature>
<evidence type="ECO:0000313" key="14">
    <source>
        <dbReference type="Proteomes" id="UP000182471"/>
    </source>
</evidence>
<evidence type="ECO:0000313" key="13">
    <source>
        <dbReference type="EMBL" id="SER44908.1"/>
    </source>
</evidence>
<evidence type="ECO:0000256" key="5">
    <source>
        <dbReference type="ARBA" id="ARBA00023239"/>
    </source>
</evidence>
<dbReference type="GO" id="GO:0005829">
    <property type="term" value="C:cytosol"/>
    <property type="evidence" value="ECO:0007669"/>
    <property type="project" value="TreeGrafter"/>
</dbReference>
<keyword evidence="3 10" id="KW-0663">Pyridoxal phosphate</keyword>
<dbReference type="GO" id="GO:0042823">
    <property type="term" value="P:pyridoxal phosphate biosynthetic process"/>
    <property type="evidence" value="ECO:0007669"/>
    <property type="project" value="UniProtKB-UniRule"/>
</dbReference>
<proteinExistence type="inferred from homology"/>
<dbReference type="PROSITE" id="PS51273">
    <property type="entry name" value="GATASE_TYPE_1"/>
    <property type="match status" value="1"/>
</dbReference>
<feature type="active site" description="Charge relay system" evidence="10 11">
    <location>
        <position position="167"/>
    </location>
</feature>
<dbReference type="RefSeq" id="WP_027421858.1">
    <property type="nucleotide sequence ID" value="NZ_FOGW01000004.1"/>
</dbReference>
<comment type="catalytic activity">
    <reaction evidence="7 10">
        <text>L-glutamine + H2O = L-glutamate + NH4(+)</text>
        <dbReference type="Rhea" id="RHEA:15889"/>
        <dbReference type="ChEBI" id="CHEBI:15377"/>
        <dbReference type="ChEBI" id="CHEBI:28938"/>
        <dbReference type="ChEBI" id="CHEBI:29985"/>
        <dbReference type="ChEBI" id="CHEBI:58359"/>
        <dbReference type="EC" id="3.5.1.2"/>
    </reaction>
</comment>
<dbReference type="GO" id="GO:0004359">
    <property type="term" value="F:glutaminase activity"/>
    <property type="evidence" value="ECO:0007669"/>
    <property type="project" value="UniProtKB-UniRule"/>
</dbReference>
<evidence type="ECO:0000256" key="2">
    <source>
        <dbReference type="ARBA" id="ARBA00022801"/>
    </source>
</evidence>
<evidence type="ECO:0000256" key="8">
    <source>
        <dbReference type="ARBA" id="ARBA00054599"/>
    </source>
</evidence>
<dbReference type="GO" id="GO:0006543">
    <property type="term" value="P:L-glutamine catabolic process"/>
    <property type="evidence" value="ECO:0007669"/>
    <property type="project" value="UniProtKB-UniRule"/>
</dbReference>
<dbReference type="GO" id="GO:0036381">
    <property type="term" value="F:pyridoxal 5'-phosphate synthase (glutamine hydrolysing) activity"/>
    <property type="evidence" value="ECO:0007669"/>
    <property type="project" value="UniProtKB-UniRule"/>
</dbReference>
<comment type="catalytic activity">
    <reaction evidence="6 10">
        <text>aldehydo-D-ribose 5-phosphate + D-glyceraldehyde 3-phosphate + L-glutamine = pyridoxal 5'-phosphate + L-glutamate + phosphate + 3 H2O + H(+)</text>
        <dbReference type="Rhea" id="RHEA:31507"/>
        <dbReference type="ChEBI" id="CHEBI:15377"/>
        <dbReference type="ChEBI" id="CHEBI:15378"/>
        <dbReference type="ChEBI" id="CHEBI:29985"/>
        <dbReference type="ChEBI" id="CHEBI:43474"/>
        <dbReference type="ChEBI" id="CHEBI:58273"/>
        <dbReference type="ChEBI" id="CHEBI:58359"/>
        <dbReference type="ChEBI" id="CHEBI:59776"/>
        <dbReference type="ChEBI" id="CHEBI:597326"/>
        <dbReference type="EC" id="4.3.3.6"/>
    </reaction>
</comment>
<keyword evidence="4 10" id="KW-0315">Glutamine amidotransferase</keyword>
<dbReference type="PANTHER" id="PTHR31559:SF0">
    <property type="entry name" value="PYRIDOXAL 5'-PHOSPHATE SYNTHASE SUBUNIT SNO1-RELATED"/>
    <property type="match status" value="1"/>
</dbReference>
<keyword evidence="14" id="KW-1185">Reference proteome</keyword>
<evidence type="ECO:0000256" key="7">
    <source>
        <dbReference type="ARBA" id="ARBA00049534"/>
    </source>
</evidence>
<evidence type="ECO:0000256" key="9">
    <source>
        <dbReference type="ARBA" id="ARBA00064749"/>
    </source>
</evidence>
<dbReference type="Gene3D" id="3.40.50.880">
    <property type="match status" value="1"/>
</dbReference>
<dbReference type="NCBIfam" id="TIGR03800">
    <property type="entry name" value="PLP_synth_Pdx2"/>
    <property type="match status" value="1"/>
</dbReference>
<gene>
    <name evidence="10" type="primary">pdxT</name>
    <name evidence="13" type="ORF">SAMN02910429_00157</name>
</gene>
<evidence type="ECO:0000256" key="6">
    <source>
        <dbReference type="ARBA" id="ARBA00047992"/>
    </source>
</evidence>
<dbReference type="UniPathway" id="UPA00245"/>
<dbReference type="PANTHER" id="PTHR31559">
    <property type="entry name" value="PYRIDOXAL 5'-PHOSPHATE SYNTHASE SUBUNIT SNO"/>
    <property type="match status" value="1"/>
</dbReference>
<sequence>MVIGILALQGAFIEHKKVLDSLNVDSIKIRQPKDLDNIDGIILPGGESTVQGLLLKKFHLFEPLKEKIKNGLPVFATCAGIILLASEIEGESSYLATLPISVKRNAYGRQLGSFIAKKNFQDQHNFPLIFIRAPYITKIHDDVNVLLDNNDSPVAVLYHNQLAMTFHPELSNNNYFHKYFIEKIVQNKSHLYANM</sequence>
<evidence type="ECO:0000256" key="4">
    <source>
        <dbReference type="ARBA" id="ARBA00022962"/>
    </source>
</evidence>